<accession>A0AAN4Z6P3</accession>
<dbReference type="InterPro" id="IPR039942">
    <property type="entry name" value="SBSPO"/>
</dbReference>
<evidence type="ECO:0000313" key="4">
    <source>
        <dbReference type="Proteomes" id="UP001328107"/>
    </source>
</evidence>
<feature type="compositionally biased region" description="Low complexity" evidence="1">
    <location>
        <begin position="243"/>
        <end position="261"/>
    </location>
</feature>
<organism evidence="3 4">
    <name type="scientific">Pristionchus mayeri</name>
    <dbReference type="NCBI Taxonomy" id="1317129"/>
    <lineage>
        <taxon>Eukaryota</taxon>
        <taxon>Metazoa</taxon>
        <taxon>Ecdysozoa</taxon>
        <taxon>Nematoda</taxon>
        <taxon>Chromadorea</taxon>
        <taxon>Rhabditida</taxon>
        <taxon>Rhabditina</taxon>
        <taxon>Diplogasteromorpha</taxon>
        <taxon>Diplogasteroidea</taxon>
        <taxon>Neodiplogasteridae</taxon>
        <taxon>Pristionchus</taxon>
    </lineage>
</organism>
<dbReference type="Proteomes" id="UP001328107">
    <property type="component" value="Unassembled WGS sequence"/>
</dbReference>
<dbReference type="PANTHER" id="PTHR20920">
    <property type="entry name" value="RPE-SPONDIN"/>
    <property type="match status" value="1"/>
</dbReference>
<protein>
    <recommendedName>
        <fullName evidence="5">BPTI/Kunitz inhibitor domain-containing protein</fullName>
    </recommendedName>
</protein>
<dbReference type="SUPFAM" id="SSF82895">
    <property type="entry name" value="TSP-1 type 1 repeat"/>
    <property type="match status" value="1"/>
</dbReference>
<name>A0AAN4Z6P3_9BILA</name>
<dbReference type="Gene3D" id="2.20.100.10">
    <property type="entry name" value="Thrombospondin type-1 (TSP1) repeat"/>
    <property type="match status" value="1"/>
</dbReference>
<feature type="non-terminal residue" evidence="3">
    <location>
        <position position="1"/>
    </location>
</feature>
<sequence length="471" mass="53557">SLQMKYFIVPLFILLRRTIASECVISPWTGWSQCFGDCNYGQQVRNRDVVRPPLPQVTSRGAPLIPVCPHLYETRFCAPSFCIPSTTPSPRLRHRWNASTKLFRSWPSTKSMTVEDKNPNLDEPTERSFYIDPYPTLVTSGDSVRPQIQNVAQPDPRLSLQHVYRNRVEPQDHFSLRGSAPRTRVPTVTDHMKMFSSLFGKQHPETINQKTKTVKETAEDDFQKYFAWINGTTPSPSLPSPPFTSSTTTSTSTTTSIPSTTSEERREEEGTEEDTTRSPRIIPSTLQPDPFNEGAFEDITAATKAPNMMEVMQLLTTTITAPTEKSITKTMTNAAEKSTTRGMWQRDSHFVPNTRQHASEITKQLYITGQIVQADRLKAEDHMVKNDECLENPRCCMISREVCPDGTEPIYVKRYYRPRGGKECVPYRYPRCDKGTEMDEQPIQFSQNCEDLCFPTKEKSIAPLFTLSAEV</sequence>
<dbReference type="PANTHER" id="PTHR20920:SF5">
    <property type="entry name" value="SMB DOMAIN-CONTAINING PROTEIN"/>
    <property type="match status" value="1"/>
</dbReference>
<keyword evidence="2" id="KW-0732">Signal</keyword>
<gene>
    <name evidence="3" type="ORF">PMAYCL1PPCAC_02425</name>
</gene>
<evidence type="ECO:0000256" key="2">
    <source>
        <dbReference type="SAM" id="SignalP"/>
    </source>
</evidence>
<proteinExistence type="predicted"/>
<dbReference type="InterPro" id="IPR000884">
    <property type="entry name" value="TSP1_rpt"/>
</dbReference>
<feature type="region of interest" description="Disordered" evidence="1">
    <location>
        <begin position="233"/>
        <end position="293"/>
    </location>
</feature>
<dbReference type="InterPro" id="IPR036383">
    <property type="entry name" value="TSP1_rpt_sf"/>
</dbReference>
<reference evidence="4" key="1">
    <citation type="submission" date="2022-10" db="EMBL/GenBank/DDBJ databases">
        <title>Genome assembly of Pristionchus species.</title>
        <authorList>
            <person name="Yoshida K."/>
            <person name="Sommer R.J."/>
        </authorList>
    </citation>
    <scope>NUCLEOTIDE SEQUENCE [LARGE SCALE GENOMIC DNA]</scope>
    <source>
        <strain evidence="4">RS5460</strain>
    </source>
</reference>
<comment type="caution">
    <text evidence="3">The sequence shown here is derived from an EMBL/GenBank/DDBJ whole genome shotgun (WGS) entry which is preliminary data.</text>
</comment>
<evidence type="ECO:0008006" key="5">
    <source>
        <dbReference type="Google" id="ProtNLM"/>
    </source>
</evidence>
<feature type="signal peptide" evidence="2">
    <location>
        <begin position="1"/>
        <end position="20"/>
    </location>
</feature>
<evidence type="ECO:0000256" key="1">
    <source>
        <dbReference type="SAM" id="MobiDB-lite"/>
    </source>
</evidence>
<keyword evidence="4" id="KW-1185">Reference proteome</keyword>
<dbReference type="PROSITE" id="PS50092">
    <property type="entry name" value="TSP1"/>
    <property type="match status" value="1"/>
</dbReference>
<evidence type="ECO:0000313" key="3">
    <source>
        <dbReference type="EMBL" id="GMR32230.1"/>
    </source>
</evidence>
<feature type="chain" id="PRO_5042959037" description="BPTI/Kunitz inhibitor domain-containing protein" evidence="2">
    <location>
        <begin position="21"/>
        <end position="471"/>
    </location>
</feature>
<dbReference type="AlphaFoldDB" id="A0AAN4Z6P3"/>
<dbReference type="EMBL" id="BTRK01000001">
    <property type="protein sequence ID" value="GMR32230.1"/>
    <property type="molecule type" value="Genomic_DNA"/>
</dbReference>